<evidence type="ECO:0000313" key="5">
    <source>
        <dbReference type="Proteomes" id="UP000242415"/>
    </source>
</evidence>
<feature type="transmembrane region" description="Helical" evidence="3">
    <location>
        <begin position="132"/>
        <end position="153"/>
    </location>
</feature>
<keyword evidence="3" id="KW-0472">Membrane</keyword>
<evidence type="ECO:0000256" key="3">
    <source>
        <dbReference type="SAM" id="Phobius"/>
    </source>
</evidence>
<feature type="region of interest" description="Disordered" evidence="2">
    <location>
        <begin position="1"/>
        <end position="109"/>
    </location>
</feature>
<feature type="compositionally biased region" description="Low complexity" evidence="2">
    <location>
        <begin position="69"/>
        <end position="93"/>
    </location>
</feature>
<gene>
    <name evidence="4" type="ORF">SAMN05444365_102348</name>
</gene>
<dbReference type="Proteomes" id="UP000242415">
    <property type="component" value="Unassembled WGS sequence"/>
</dbReference>
<evidence type="ECO:0000256" key="1">
    <source>
        <dbReference type="SAM" id="Coils"/>
    </source>
</evidence>
<name>A0A1H3K4V3_9ACTN</name>
<keyword evidence="3" id="KW-1133">Transmembrane helix</keyword>
<evidence type="ECO:0000256" key="2">
    <source>
        <dbReference type="SAM" id="MobiDB-lite"/>
    </source>
</evidence>
<protein>
    <submittedName>
        <fullName evidence="4">Uncharacterized protein</fullName>
    </submittedName>
</protein>
<dbReference type="OrthoDB" id="3395451at2"/>
<dbReference type="AlphaFoldDB" id="A0A1H3K4V3"/>
<organism evidence="4 5">
    <name type="scientific">Micromonospora pattaloongensis</name>
    <dbReference type="NCBI Taxonomy" id="405436"/>
    <lineage>
        <taxon>Bacteria</taxon>
        <taxon>Bacillati</taxon>
        <taxon>Actinomycetota</taxon>
        <taxon>Actinomycetes</taxon>
        <taxon>Micromonosporales</taxon>
        <taxon>Micromonosporaceae</taxon>
        <taxon>Micromonospora</taxon>
    </lineage>
</organism>
<dbReference type="RefSeq" id="WP_091553535.1">
    <property type="nucleotide sequence ID" value="NZ_FNPH01000002.1"/>
</dbReference>
<proteinExistence type="predicted"/>
<dbReference type="EMBL" id="FNPH01000002">
    <property type="protein sequence ID" value="SDY46564.1"/>
    <property type="molecule type" value="Genomic_DNA"/>
</dbReference>
<dbReference type="STRING" id="405436.SAMN05444365_102348"/>
<accession>A0A1H3K4V3</accession>
<feature type="coiled-coil region" evidence="1">
    <location>
        <begin position="176"/>
        <end position="217"/>
    </location>
</feature>
<keyword evidence="5" id="KW-1185">Reference proteome</keyword>
<reference evidence="5" key="1">
    <citation type="submission" date="2016-10" db="EMBL/GenBank/DDBJ databases">
        <authorList>
            <person name="Varghese N."/>
            <person name="Submissions S."/>
        </authorList>
    </citation>
    <scope>NUCLEOTIDE SEQUENCE [LARGE SCALE GENOMIC DNA]</scope>
    <source>
        <strain evidence="5">DSM 45245</strain>
    </source>
</reference>
<evidence type="ECO:0000313" key="4">
    <source>
        <dbReference type="EMBL" id="SDY46564.1"/>
    </source>
</evidence>
<keyword evidence="3" id="KW-0812">Transmembrane</keyword>
<keyword evidence="1" id="KW-0175">Coiled coil</keyword>
<sequence>MSHPSHTPDGSPAGEAGPDRGYAPGAAPVSPPAPHPALLDPTVTMPAAASDAPAGQVPPADYTPPPFGAGPASAPPFGGQPGAPAGPATVPGAPGQPYPGGPVSGPGYGQPMSGVPYPAAGAGAGRSRGATVLAIVAGLLFVLGGVMTGLFIAKSSELSSTEQRLTAQVSDRDARLDANAKEIDGLKRDLETANDNLKQVEQDLAGTKNARDEQARQKEIIATCLETLGRAMAADDRGTFEKLAKEADKACKEADKYL</sequence>